<reference evidence="3" key="1">
    <citation type="journal article" date="2019" name="Int. J. Syst. Evol. Microbiol.">
        <title>The Global Catalogue of Microorganisms (GCM) 10K type strain sequencing project: providing services to taxonomists for standard genome sequencing and annotation.</title>
        <authorList>
            <consortium name="The Broad Institute Genomics Platform"/>
            <consortium name="The Broad Institute Genome Sequencing Center for Infectious Disease"/>
            <person name="Wu L."/>
            <person name="Ma J."/>
        </authorList>
    </citation>
    <scope>NUCLEOTIDE SEQUENCE [LARGE SCALE GENOMIC DNA]</scope>
    <source>
        <strain evidence="3">CCUG 62982</strain>
    </source>
</reference>
<name>A0ABW3H6T6_9SPHN</name>
<keyword evidence="3" id="KW-1185">Reference proteome</keyword>
<evidence type="ECO:0000256" key="1">
    <source>
        <dbReference type="SAM" id="SignalP"/>
    </source>
</evidence>
<dbReference type="EMBL" id="JBHTJG010000005">
    <property type="protein sequence ID" value="MFD0947093.1"/>
    <property type="molecule type" value="Genomic_DNA"/>
</dbReference>
<comment type="caution">
    <text evidence="2">The sequence shown here is derived from an EMBL/GenBank/DDBJ whole genome shotgun (WGS) entry which is preliminary data.</text>
</comment>
<protein>
    <submittedName>
        <fullName evidence="2">TonB-dependent receptor</fullName>
    </submittedName>
</protein>
<dbReference type="RefSeq" id="WP_264944563.1">
    <property type="nucleotide sequence ID" value="NZ_JAPDRA010000005.1"/>
</dbReference>
<dbReference type="Proteomes" id="UP001596977">
    <property type="component" value="Unassembled WGS sequence"/>
</dbReference>
<gene>
    <name evidence="2" type="ORF">ACFQ1E_12155</name>
</gene>
<keyword evidence="2" id="KW-0675">Receptor</keyword>
<evidence type="ECO:0000313" key="2">
    <source>
        <dbReference type="EMBL" id="MFD0947093.1"/>
    </source>
</evidence>
<feature type="signal peptide" evidence="1">
    <location>
        <begin position="1"/>
        <end position="22"/>
    </location>
</feature>
<accession>A0ABW3H6T6</accession>
<evidence type="ECO:0000313" key="3">
    <source>
        <dbReference type="Proteomes" id="UP001596977"/>
    </source>
</evidence>
<organism evidence="2 3">
    <name type="scientific">Sphingomonas canadensis</name>
    <dbReference type="NCBI Taxonomy" id="1219257"/>
    <lineage>
        <taxon>Bacteria</taxon>
        <taxon>Pseudomonadati</taxon>
        <taxon>Pseudomonadota</taxon>
        <taxon>Alphaproteobacteria</taxon>
        <taxon>Sphingomonadales</taxon>
        <taxon>Sphingomonadaceae</taxon>
        <taxon>Sphingomonas</taxon>
    </lineage>
</organism>
<keyword evidence="1" id="KW-0732">Signal</keyword>
<sequence length="240" mass="25727">MRILFKSLIALPLIASATPAFAQEIIVTAQRRPAGNYDGGYSGGIVAASRPIINLKRTADYVVQSVRITGDTRDAAKRMEELNATLRNAIGAAAKAGVELATGDYVLEPLTLNSMRNLNFAGDGRPDTSQTTFLVKVKLVPGMDIPAAKLQIAKFIGSVSKVGRTSFMTWGEPTLSVVNPDQYRGQIIDLIAADAREAAAKFGPGYGVDVTGLDRPVEWARGGPVEVFLYLPSAYVIRKD</sequence>
<proteinExistence type="predicted"/>
<feature type="chain" id="PRO_5045497289" evidence="1">
    <location>
        <begin position="23"/>
        <end position="240"/>
    </location>
</feature>